<dbReference type="EMBL" id="JH159153">
    <property type="protein sequence ID" value="EGZ20115.1"/>
    <property type="molecule type" value="Genomic_DNA"/>
</dbReference>
<dbReference type="OMA" id="TKCIIRM"/>
<accession>G4Z3P6</accession>
<dbReference type="Proteomes" id="UP000002640">
    <property type="component" value="Unassembled WGS sequence"/>
</dbReference>
<name>G4Z3P6_PHYSP</name>
<feature type="non-terminal residue" evidence="3">
    <location>
        <position position="1"/>
    </location>
</feature>
<feature type="compositionally biased region" description="Low complexity" evidence="1">
    <location>
        <begin position="348"/>
        <end position="359"/>
    </location>
</feature>
<evidence type="ECO:0000313" key="3">
    <source>
        <dbReference type="EMBL" id="EGZ20115.1"/>
    </source>
</evidence>
<dbReference type="GO" id="GO:0008017">
    <property type="term" value="F:microtubule binding"/>
    <property type="evidence" value="ECO:0007669"/>
    <property type="project" value="TreeGrafter"/>
</dbReference>
<dbReference type="InterPro" id="IPR011989">
    <property type="entry name" value="ARM-like"/>
</dbReference>
<evidence type="ECO:0000259" key="2">
    <source>
        <dbReference type="Pfam" id="PF12348"/>
    </source>
</evidence>
<proteinExistence type="predicted"/>
<dbReference type="AlphaFoldDB" id="G4Z3P6"/>
<feature type="non-terminal residue" evidence="3">
    <location>
        <position position="384"/>
    </location>
</feature>
<dbReference type="GO" id="GO:0000226">
    <property type="term" value="P:microtubule cytoskeleton organization"/>
    <property type="evidence" value="ECO:0007669"/>
    <property type="project" value="TreeGrafter"/>
</dbReference>
<keyword evidence="4" id="KW-1185">Reference proteome</keyword>
<evidence type="ECO:0000256" key="1">
    <source>
        <dbReference type="SAM" id="MobiDB-lite"/>
    </source>
</evidence>
<feature type="region of interest" description="Disordered" evidence="1">
    <location>
        <begin position="345"/>
        <end position="384"/>
    </location>
</feature>
<feature type="compositionally biased region" description="Low complexity" evidence="1">
    <location>
        <begin position="366"/>
        <end position="384"/>
    </location>
</feature>
<dbReference type="KEGG" id="psoj:PHYSODRAFT_391046"/>
<dbReference type="Gene3D" id="1.25.10.10">
    <property type="entry name" value="Leucine-rich Repeat Variant"/>
    <property type="match status" value="1"/>
</dbReference>
<feature type="domain" description="CLASP N-terminal" evidence="2">
    <location>
        <begin position="117"/>
        <end position="258"/>
    </location>
</feature>
<dbReference type="PANTHER" id="PTHR21567:SF87">
    <property type="entry name" value="CRESCERIN-LIKE PROTEIN CHE-12"/>
    <property type="match status" value="1"/>
</dbReference>
<dbReference type="SUPFAM" id="SSF48371">
    <property type="entry name" value="ARM repeat"/>
    <property type="match status" value="1"/>
</dbReference>
<feature type="region of interest" description="Disordered" evidence="1">
    <location>
        <begin position="1"/>
        <end position="65"/>
    </location>
</feature>
<dbReference type="Pfam" id="PF12348">
    <property type="entry name" value="CLASP_N"/>
    <property type="match status" value="1"/>
</dbReference>
<gene>
    <name evidence="3" type="ORF">PHYSODRAFT_391046</name>
</gene>
<dbReference type="GeneID" id="20651103"/>
<reference evidence="3 4" key="1">
    <citation type="journal article" date="2006" name="Science">
        <title>Phytophthora genome sequences uncover evolutionary origins and mechanisms of pathogenesis.</title>
        <authorList>
            <person name="Tyler B.M."/>
            <person name="Tripathy S."/>
            <person name="Zhang X."/>
            <person name="Dehal P."/>
            <person name="Jiang R.H."/>
            <person name="Aerts A."/>
            <person name="Arredondo F.D."/>
            <person name="Baxter L."/>
            <person name="Bensasson D."/>
            <person name="Beynon J.L."/>
            <person name="Chapman J."/>
            <person name="Damasceno C.M."/>
            <person name="Dorrance A.E."/>
            <person name="Dou D."/>
            <person name="Dickerman A.W."/>
            <person name="Dubchak I.L."/>
            <person name="Garbelotto M."/>
            <person name="Gijzen M."/>
            <person name="Gordon S.G."/>
            <person name="Govers F."/>
            <person name="Grunwald N.J."/>
            <person name="Huang W."/>
            <person name="Ivors K.L."/>
            <person name="Jones R.W."/>
            <person name="Kamoun S."/>
            <person name="Krampis K."/>
            <person name="Lamour K.H."/>
            <person name="Lee M.K."/>
            <person name="McDonald W.H."/>
            <person name="Medina M."/>
            <person name="Meijer H.J."/>
            <person name="Nordberg E.K."/>
            <person name="Maclean D.J."/>
            <person name="Ospina-Giraldo M.D."/>
            <person name="Morris P.F."/>
            <person name="Phuntumart V."/>
            <person name="Putnam N.H."/>
            <person name="Rash S."/>
            <person name="Rose J.K."/>
            <person name="Sakihama Y."/>
            <person name="Salamov A.A."/>
            <person name="Savidor A."/>
            <person name="Scheuring C.F."/>
            <person name="Smith B.M."/>
            <person name="Sobral B.W."/>
            <person name="Terry A."/>
            <person name="Torto-Alalibo T.A."/>
            <person name="Win J."/>
            <person name="Xu Z."/>
            <person name="Zhang H."/>
            <person name="Grigoriev I.V."/>
            <person name="Rokhsar D.S."/>
            <person name="Boore J.L."/>
        </authorList>
    </citation>
    <scope>NUCLEOTIDE SEQUENCE [LARGE SCALE GENOMIC DNA]</scope>
    <source>
        <strain evidence="3 4">P6497</strain>
    </source>
</reference>
<dbReference type="InParanoid" id="G4Z3P6"/>
<dbReference type="PANTHER" id="PTHR21567">
    <property type="entry name" value="CLASP"/>
    <property type="match status" value="1"/>
</dbReference>
<organism evidence="3 4">
    <name type="scientific">Phytophthora sojae (strain P6497)</name>
    <name type="common">Soybean stem and root rot agent</name>
    <name type="synonym">Phytophthora megasperma f. sp. glycines</name>
    <dbReference type="NCBI Taxonomy" id="1094619"/>
    <lineage>
        <taxon>Eukaryota</taxon>
        <taxon>Sar</taxon>
        <taxon>Stramenopiles</taxon>
        <taxon>Oomycota</taxon>
        <taxon>Peronosporomycetes</taxon>
        <taxon>Peronosporales</taxon>
        <taxon>Peronosporaceae</taxon>
        <taxon>Phytophthora</taxon>
    </lineage>
</organism>
<protein>
    <recommendedName>
        <fullName evidence="2">CLASP N-terminal domain-containing protein</fullName>
    </recommendedName>
</protein>
<dbReference type="RefSeq" id="XP_009522832.1">
    <property type="nucleotide sequence ID" value="XM_009524537.1"/>
</dbReference>
<sequence>PAPTPTRKRREETIQQHAAPCLGVAPVVKKRRASGPTVEEQEEPPTAGEQEKQEQQEQPLDGAPEGELFLVEVKTRDELLESADAAAEAQKLRQLLLQLKKSQEQQPAQAAEDADVAWGHEFEALDSLRRFAQHHQDLARQLLEEGVLLTLVLPAASSLRSAMARNALLCVQDLVFGLKEETAAHFDDVVPVLLNRACSEKQFLKDLARDVLDTALAAGADELILRPLLATSTTEKNAQIVSVAGLYVTKCIIRMDREHLRTFVLETRSSFFEEMVAFLNCKVVECKAATRRSCQHTRRVIGNEEFVALVKEKLSGTAQLDVLKASEIRKAPKPGHAKSSIRERMLQMKKQQQQQKKVQSGGNDISVVVVAPPRSRSASAQQTP</sequence>
<dbReference type="GO" id="GO:0005881">
    <property type="term" value="C:cytoplasmic microtubule"/>
    <property type="evidence" value="ECO:0007669"/>
    <property type="project" value="TreeGrafter"/>
</dbReference>
<dbReference type="InterPro" id="IPR016024">
    <property type="entry name" value="ARM-type_fold"/>
</dbReference>
<evidence type="ECO:0000313" key="4">
    <source>
        <dbReference type="Proteomes" id="UP000002640"/>
    </source>
</evidence>
<dbReference type="InterPro" id="IPR024395">
    <property type="entry name" value="CLASP_N_dom"/>
</dbReference>